<sequence>MQELDMNTLLKSTSFNIFYPRIINEKEVNFSYDLNDLSSQAFISKDFDELGYARRYTNKYLFYKANNLTQELIIKANIYGCDGIVLDKIKNKNLLQAAKNNGLYLAYIIDTNFKALKASLLDIDICICSKDININHSKIKGIL</sequence>
<proteinExistence type="predicted"/>
<gene>
    <name evidence="1" type="ORF">AVCANL283_01930</name>
</gene>
<protein>
    <recommendedName>
        <fullName evidence="3">GP-PDE domain-containing protein</fullName>
    </recommendedName>
</protein>
<evidence type="ECO:0000313" key="1">
    <source>
        <dbReference type="EMBL" id="MBZ7986878.1"/>
    </source>
</evidence>
<keyword evidence="2" id="KW-1185">Reference proteome</keyword>
<dbReference type="EMBL" id="JACGBB010000003">
    <property type="protein sequence ID" value="MBZ7986878.1"/>
    <property type="molecule type" value="Genomic_DNA"/>
</dbReference>
<comment type="caution">
    <text evidence="1">The sequence shown here is derived from an EMBL/GenBank/DDBJ whole genome shotgun (WGS) entry which is preliminary data.</text>
</comment>
<reference evidence="1 2" key="1">
    <citation type="submission" date="2020-07" db="EMBL/GenBank/DDBJ databases">
        <title>Transfer of Campylobacter canadensis to the novel genus Avispirillum gen. nov., that also includes two novel species recovered from migratory waterfowl: Avispirillum anseris sp. nov. and Avispirillum brantae sp. nov.</title>
        <authorList>
            <person name="Miller W.G."/>
            <person name="Chapman M.H."/>
            <person name="Yee E."/>
            <person name="Inglis G.D."/>
        </authorList>
    </citation>
    <scope>NUCLEOTIDE SEQUENCE [LARGE SCALE GENOMIC DNA]</scope>
    <source>
        <strain evidence="1 2">L283</strain>
    </source>
</reference>
<evidence type="ECO:0000313" key="2">
    <source>
        <dbReference type="Proteomes" id="UP000786183"/>
    </source>
</evidence>
<organism evidence="1 2">
    <name type="scientific">Campylobacter canadensis</name>
    <dbReference type="NCBI Taxonomy" id="449520"/>
    <lineage>
        <taxon>Bacteria</taxon>
        <taxon>Pseudomonadati</taxon>
        <taxon>Campylobacterota</taxon>
        <taxon>Epsilonproteobacteria</taxon>
        <taxon>Campylobacterales</taxon>
        <taxon>Campylobacteraceae</taxon>
        <taxon>Campylobacter</taxon>
    </lineage>
</organism>
<accession>A0ABS7WQT2</accession>
<dbReference type="Proteomes" id="UP000786183">
    <property type="component" value="Unassembled WGS sequence"/>
</dbReference>
<evidence type="ECO:0008006" key="3">
    <source>
        <dbReference type="Google" id="ProtNLM"/>
    </source>
</evidence>
<dbReference type="RefSeq" id="WP_172230745.1">
    <property type="nucleotide sequence ID" value="NZ_CP035946.1"/>
</dbReference>
<name>A0ABS7WQT2_9BACT</name>